<proteinExistence type="predicted"/>
<reference evidence="3 4" key="1">
    <citation type="submission" date="2016-01" db="EMBL/GenBank/DDBJ databases">
        <title>The new phylogeny of the genus Mycobacterium.</title>
        <authorList>
            <person name="Tarcisio F."/>
            <person name="Conor M."/>
            <person name="Antonella G."/>
            <person name="Elisabetta G."/>
            <person name="Giulia F.S."/>
            <person name="Sara T."/>
            <person name="Anna F."/>
            <person name="Clotilde B."/>
            <person name="Roberto B."/>
            <person name="Veronica D.S."/>
            <person name="Fabio R."/>
            <person name="Monica P."/>
            <person name="Olivier J."/>
            <person name="Enrico T."/>
            <person name="Nicola S."/>
        </authorList>
    </citation>
    <scope>NUCLEOTIDE SEQUENCE [LARGE SCALE GENOMIC DNA]</scope>
    <source>
        <strain evidence="3 4">ATCC 700010</strain>
    </source>
</reference>
<gene>
    <name evidence="3" type="ORF">AWC31_35905</name>
</gene>
<dbReference type="GO" id="GO:0097363">
    <property type="term" value="F:protein O-acetylglucosaminyltransferase activity"/>
    <property type="evidence" value="ECO:0007669"/>
    <property type="project" value="TreeGrafter"/>
</dbReference>
<dbReference type="PROSITE" id="PS50005">
    <property type="entry name" value="TPR"/>
    <property type="match status" value="2"/>
</dbReference>
<dbReference type="InterPro" id="IPR019734">
    <property type="entry name" value="TPR_rpt"/>
</dbReference>
<dbReference type="GO" id="GO:0006493">
    <property type="term" value="P:protein O-linked glycosylation"/>
    <property type="evidence" value="ECO:0007669"/>
    <property type="project" value="InterPro"/>
</dbReference>
<dbReference type="SMART" id="SM00028">
    <property type="entry name" value="TPR"/>
    <property type="match status" value="4"/>
</dbReference>
<evidence type="ECO:0000313" key="3">
    <source>
        <dbReference type="EMBL" id="ORX12006.1"/>
    </source>
</evidence>
<keyword evidence="2" id="KW-1133">Transmembrane helix</keyword>
<dbReference type="PANTHER" id="PTHR44366">
    <property type="entry name" value="UDP-N-ACETYLGLUCOSAMINE--PEPTIDE N-ACETYLGLUCOSAMINYLTRANSFERASE 110 KDA SUBUNIT"/>
    <property type="match status" value="1"/>
</dbReference>
<comment type="caution">
    <text evidence="3">The sequence shown here is derived from an EMBL/GenBank/DDBJ whole genome shotgun (WGS) entry which is preliminary data.</text>
</comment>
<dbReference type="Pfam" id="PF14559">
    <property type="entry name" value="TPR_19"/>
    <property type="match status" value="1"/>
</dbReference>
<feature type="repeat" description="TPR" evidence="1">
    <location>
        <begin position="5"/>
        <end position="38"/>
    </location>
</feature>
<dbReference type="Gene3D" id="1.25.40.10">
    <property type="entry name" value="Tetratricopeptide repeat domain"/>
    <property type="match status" value="1"/>
</dbReference>
<protein>
    <submittedName>
        <fullName evidence="3">Uncharacterized protein</fullName>
    </submittedName>
</protein>
<dbReference type="AlphaFoldDB" id="A0A1X2F0X8"/>
<feature type="transmembrane region" description="Helical" evidence="2">
    <location>
        <begin position="293"/>
        <end position="313"/>
    </location>
</feature>
<dbReference type="RefSeq" id="WP_085147158.1">
    <property type="nucleotide sequence ID" value="NZ_JACKUA010000032.1"/>
</dbReference>
<feature type="repeat" description="TPR" evidence="1">
    <location>
        <begin position="141"/>
        <end position="174"/>
    </location>
</feature>
<accession>A0A1X2F0X8</accession>
<evidence type="ECO:0000256" key="2">
    <source>
        <dbReference type="SAM" id="Phobius"/>
    </source>
</evidence>
<dbReference type="InterPro" id="IPR037919">
    <property type="entry name" value="OGT"/>
</dbReference>
<keyword evidence="1" id="KW-0802">TPR repeat</keyword>
<name>A0A1X2F0X8_9MYCO</name>
<dbReference type="SUPFAM" id="SSF48452">
    <property type="entry name" value="TPR-like"/>
    <property type="match status" value="1"/>
</dbReference>
<dbReference type="InterPro" id="IPR011990">
    <property type="entry name" value="TPR-like_helical_dom_sf"/>
</dbReference>
<dbReference type="Proteomes" id="UP000193964">
    <property type="component" value="Unassembled WGS sequence"/>
</dbReference>
<dbReference type="PANTHER" id="PTHR44366:SF1">
    <property type="entry name" value="UDP-N-ACETYLGLUCOSAMINE--PEPTIDE N-ACETYLGLUCOSAMINYLTRANSFERASE 110 KDA SUBUNIT"/>
    <property type="match status" value="1"/>
</dbReference>
<feature type="transmembrane region" description="Helical" evidence="2">
    <location>
        <begin position="223"/>
        <end position="244"/>
    </location>
</feature>
<keyword evidence="2" id="KW-0812">Transmembrane</keyword>
<dbReference type="OrthoDB" id="4522719at2"/>
<feature type="transmembrane region" description="Helical" evidence="2">
    <location>
        <begin position="256"/>
        <end position="273"/>
    </location>
</feature>
<keyword evidence="2" id="KW-0472">Membrane</keyword>
<dbReference type="Pfam" id="PF13432">
    <property type="entry name" value="TPR_16"/>
    <property type="match status" value="1"/>
</dbReference>
<evidence type="ECO:0000256" key="1">
    <source>
        <dbReference type="PROSITE-ProRule" id="PRU00339"/>
    </source>
</evidence>
<dbReference type="EMBL" id="LQQA01000030">
    <property type="protein sequence ID" value="ORX12006.1"/>
    <property type="molecule type" value="Genomic_DNA"/>
</dbReference>
<feature type="transmembrane region" description="Helical" evidence="2">
    <location>
        <begin position="319"/>
        <end position="337"/>
    </location>
</feature>
<organism evidence="3 4">
    <name type="scientific">Mycolicibacterium wolinskyi</name>
    <dbReference type="NCBI Taxonomy" id="59750"/>
    <lineage>
        <taxon>Bacteria</taxon>
        <taxon>Bacillati</taxon>
        <taxon>Actinomycetota</taxon>
        <taxon>Actinomycetes</taxon>
        <taxon>Mycobacteriales</taxon>
        <taxon>Mycobacteriaceae</taxon>
        <taxon>Mycolicibacterium</taxon>
    </lineage>
</organism>
<evidence type="ECO:0000313" key="4">
    <source>
        <dbReference type="Proteomes" id="UP000193964"/>
    </source>
</evidence>
<sequence>MTSTTDGAGFVAQAYLDSGNYARAEEVLRSALAADPNNADLLAGLARAKIGQKDYYAAALAAHSALAAAPDSEYTKRLYALALQGQGRLPEALWMAWKTVTEHPDVYLAHYVYASMLYSAGHAQQALVAVNEALRLNPASADSWVLRGDIYRSFWGFAAAEADYHEAIRLEPDHASAVNNLAVSRLRRGKTGMALHGFLGAGRLDPGLGELARRNVGVALTGVLRWTTASVVFMAVALIVVAAMHEEGRATVVPRLFAAALTAGFVAVIVWVFRRVPWPALRAVLRERFLLALRLLFVGFAVLAGLAVTVVGSTPLTDVLGPLLLMGVVGLTVLGWLTGQ</sequence>